<dbReference type="AlphaFoldDB" id="A0A4R7Z791"/>
<dbReference type="OrthoDB" id="8666017at2"/>
<comment type="caution">
    <text evidence="1">The sequence shown here is derived from an EMBL/GenBank/DDBJ whole genome shotgun (WGS) entry which is preliminary data.</text>
</comment>
<dbReference type="InterPro" id="IPR053145">
    <property type="entry name" value="AB_hydrolase_Est10"/>
</dbReference>
<evidence type="ECO:0000313" key="2">
    <source>
        <dbReference type="Proteomes" id="UP000294697"/>
    </source>
</evidence>
<dbReference type="InterPro" id="IPR029058">
    <property type="entry name" value="AB_hydrolase_fold"/>
</dbReference>
<protein>
    <submittedName>
        <fullName evidence="1">Pimeloyl-ACP methyl ester carboxylesterase</fullName>
    </submittedName>
</protein>
<reference evidence="1 2" key="1">
    <citation type="submission" date="2019-03" db="EMBL/GenBank/DDBJ databases">
        <title>Subsurface microbial communities from deep shales in Ohio and West Virginia, USA.</title>
        <authorList>
            <person name="Wrighton K."/>
        </authorList>
    </citation>
    <scope>NUCLEOTIDE SEQUENCE [LARGE SCALE GENOMIC DNA]</scope>
    <source>
        <strain evidence="1 2">MSL9.2</strain>
    </source>
</reference>
<dbReference type="SUPFAM" id="SSF53474">
    <property type="entry name" value="alpha/beta-Hydrolases"/>
    <property type="match status" value="1"/>
</dbReference>
<gene>
    <name evidence="1" type="ORF">C8C77_1033</name>
</gene>
<dbReference type="Gene3D" id="3.40.50.1820">
    <property type="entry name" value="alpha/beta hydrolase"/>
    <property type="match status" value="1"/>
</dbReference>
<dbReference type="EMBL" id="SODA01000003">
    <property type="protein sequence ID" value="TDW06876.1"/>
    <property type="molecule type" value="Genomic_DNA"/>
</dbReference>
<organism evidence="1 2">
    <name type="scientific">Halanaerobium saccharolyticum</name>
    <dbReference type="NCBI Taxonomy" id="43595"/>
    <lineage>
        <taxon>Bacteria</taxon>
        <taxon>Bacillati</taxon>
        <taxon>Bacillota</taxon>
        <taxon>Clostridia</taxon>
        <taxon>Halanaerobiales</taxon>
        <taxon>Halanaerobiaceae</taxon>
        <taxon>Halanaerobium</taxon>
    </lineage>
</organism>
<sequence length="311" mass="36019">MFKKIAILIIIFSLAFTFKTAAGERQISFRSEETVNLKSEKLTYHLGSRTPNKLNKNLFIALEGAARRPYTNLETWENYLPSNTDLLLIEKYAFKDQELFAQTNNLKRRIKDTKFVINYVLNSIYHNDLKNIILAGRLEGGRIAPQIAAEIPEITHLISLSAGGYSLEKELKILLAKKIKDPVNEGKFFNRVKIDTQKELAAKFDIIREYPVPDAKWLNLTYKHFASLLDYESEPYLKNLEIPVLYLIGEESKLTPPEGVEYLANKFAKRNNFTFKILPGLDYRFIDQAGEDQSLKLVKKEIQNWYLKNKF</sequence>
<dbReference type="PANTHER" id="PTHR43265">
    <property type="entry name" value="ESTERASE ESTD"/>
    <property type="match status" value="1"/>
</dbReference>
<accession>A0A4R7Z791</accession>
<name>A0A4R7Z791_9FIRM</name>
<dbReference type="GO" id="GO:0052689">
    <property type="term" value="F:carboxylic ester hydrolase activity"/>
    <property type="evidence" value="ECO:0007669"/>
    <property type="project" value="TreeGrafter"/>
</dbReference>
<dbReference type="RefSeq" id="WP_111571184.1">
    <property type="nucleotide sequence ID" value="NZ_QLME01000003.1"/>
</dbReference>
<evidence type="ECO:0000313" key="1">
    <source>
        <dbReference type="EMBL" id="TDW06876.1"/>
    </source>
</evidence>
<dbReference type="PANTHER" id="PTHR43265:SF1">
    <property type="entry name" value="ESTERASE ESTD"/>
    <property type="match status" value="1"/>
</dbReference>
<dbReference type="Proteomes" id="UP000294697">
    <property type="component" value="Unassembled WGS sequence"/>
</dbReference>
<proteinExistence type="predicted"/>